<dbReference type="PANTHER" id="PTHR11895">
    <property type="entry name" value="TRANSAMIDASE"/>
    <property type="match status" value="1"/>
</dbReference>
<dbReference type="PROSITE" id="PS00571">
    <property type="entry name" value="AMIDASES"/>
    <property type="match status" value="1"/>
</dbReference>
<dbReference type="Pfam" id="PF01425">
    <property type="entry name" value="Amidase"/>
    <property type="match status" value="1"/>
</dbReference>
<comment type="similarity">
    <text evidence="1">Belongs to the amidase family.</text>
</comment>
<feature type="domain" description="Amidase" evidence="2">
    <location>
        <begin position="17"/>
        <end position="434"/>
    </location>
</feature>
<evidence type="ECO:0000256" key="1">
    <source>
        <dbReference type="ARBA" id="ARBA00009199"/>
    </source>
</evidence>
<dbReference type="EMBL" id="BOPC01000050">
    <property type="protein sequence ID" value="GIJ28535.1"/>
    <property type="molecule type" value="Genomic_DNA"/>
</dbReference>
<accession>A0ABQ4JEZ1</accession>
<gene>
    <name evidence="3" type="primary">gatA_1</name>
    <name evidence="3" type="ORF">Vqi01_36970</name>
</gene>
<dbReference type="InterPro" id="IPR020556">
    <property type="entry name" value="Amidase_CS"/>
</dbReference>
<dbReference type="InterPro" id="IPR036928">
    <property type="entry name" value="AS_sf"/>
</dbReference>
<comment type="caution">
    <text evidence="3">The sequence shown here is derived from an EMBL/GenBank/DDBJ whole genome shotgun (WGS) entry which is preliminary data.</text>
</comment>
<evidence type="ECO:0000259" key="2">
    <source>
        <dbReference type="Pfam" id="PF01425"/>
    </source>
</evidence>
<evidence type="ECO:0000313" key="3">
    <source>
        <dbReference type="EMBL" id="GIJ28535.1"/>
    </source>
</evidence>
<dbReference type="PANTHER" id="PTHR11895:SF7">
    <property type="entry name" value="GLUTAMYL-TRNA(GLN) AMIDOTRANSFERASE SUBUNIT A, MITOCHONDRIAL"/>
    <property type="match status" value="1"/>
</dbReference>
<dbReference type="SUPFAM" id="SSF75304">
    <property type="entry name" value="Amidase signature (AS) enzymes"/>
    <property type="match status" value="1"/>
</dbReference>
<reference evidence="3 4" key="1">
    <citation type="submission" date="2021-01" db="EMBL/GenBank/DDBJ databases">
        <title>Whole genome shotgun sequence of Verrucosispora qiuiae NBRC 106684.</title>
        <authorList>
            <person name="Komaki H."/>
            <person name="Tamura T."/>
        </authorList>
    </citation>
    <scope>NUCLEOTIDE SEQUENCE [LARGE SCALE GENOMIC DNA]</scope>
    <source>
        <strain evidence="3 4">NBRC 106684</strain>
    </source>
</reference>
<dbReference type="Proteomes" id="UP000653076">
    <property type="component" value="Unassembled WGS sequence"/>
</dbReference>
<evidence type="ECO:0000313" key="4">
    <source>
        <dbReference type="Proteomes" id="UP000653076"/>
    </source>
</evidence>
<keyword evidence="4" id="KW-1185">Reference proteome</keyword>
<dbReference type="InterPro" id="IPR023631">
    <property type="entry name" value="Amidase_dom"/>
</dbReference>
<dbReference type="RefSeq" id="WP_204036042.1">
    <property type="nucleotide sequence ID" value="NZ_BOPC01000050.1"/>
</dbReference>
<dbReference type="Gene3D" id="3.90.1300.10">
    <property type="entry name" value="Amidase signature (AS) domain"/>
    <property type="match status" value="1"/>
</dbReference>
<proteinExistence type="inferred from homology"/>
<organism evidence="3 4">
    <name type="scientific">Micromonospora qiuiae</name>
    <dbReference type="NCBI Taxonomy" id="502268"/>
    <lineage>
        <taxon>Bacteria</taxon>
        <taxon>Bacillati</taxon>
        <taxon>Actinomycetota</taxon>
        <taxon>Actinomycetes</taxon>
        <taxon>Micromonosporales</taxon>
        <taxon>Micromonosporaceae</taxon>
        <taxon>Micromonospora</taxon>
    </lineage>
</organism>
<sequence length="456" mass="47557">MSVAESAAAGTGPAAALARQCLDRIEELNPHLNAVVAVDWEGALAAAARCDEIAAAGGSAGLLHGVPIVVKDNIDVRGLPTTNGFAGANATPREQDAEVVARARAEGAIILGKAAMDEFALGMTGNNSRFPRCRNAWDADRIPGGSSGGSAVAVAAGLARAALGTDTGGSVRVPAALNGIVGLRPTIGGLDLRGVTPLSPTFDTVGPLARDVVGVRQFYLATSNGHPRSTGRWLAELPSGTGTAGDLFAGLVVGRPAQFFFEVADPEVAAAVTAAVDVLARHGATIVEVDLPEAAAAQEQMSTMMLAEAFGLLQETIHADSGSFTPTVLQRLLLGQTVSGPQYAAARAWAKAWRGRLRQAFRVVDALVVPTTPTIAPQLVQDTDALARTMGVTRFTFPWSLAGVPALSLPCGFDQGMPIGLQLVGAWRSELQLLEVGRRYQRVTRWHETPFPDHRY</sequence>
<protein>
    <submittedName>
        <fullName evidence="3">Glutamyl-tRNA(Gln) amidotransferase subunit A</fullName>
    </submittedName>
</protein>
<dbReference type="InterPro" id="IPR000120">
    <property type="entry name" value="Amidase"/>
</dbReference>
<name>A0ABQ4JEZ1_9ACTN</name>